<feature type="compositionally biased region" description="Basic and acidic residues" evidence="1">
    <location>
        <begin position="297"/>
        <end position="311"/>
    </location>
</feature>
<reference evidence="3 4" key="1">
    <citation type="submission" date="2023-08" db="EMBL/GenBank/DDBJ databases">
        <title>A Necator americanus chromosomal reference genome.</title>
        <authorList>
            <person name="Ilik V."/>
            <person name="Petrzelkova K.J."/>
            <person name="Pardy F."/>
            <person name="Fuh T."/>
            <person name="Niatou-Singa F.S."/>
            <person name="Gouil Q."/>
            <person name="Baker L."/>
            <person name="Ritchie M.E."/>
            <person name="Jex A.R."/>
            <person name="Gazzola D."/>
            <person name="Li H."/>
            <person name="Toshio Fujiwara R."/>
            <person name="Zhan B."/>
            <person name="Aroian R.V."/>
            <person name="Pafco B."/>
            <person name="Schwarz E.M."/>
        </authorList>
    </citation>
    <scope>NUCLEOTIDE SEQUENCE [LARGE SCALE GENOMIC DNA]</scope>
    <source>
        <strain evidence="3 4">Aroian</strain>
        <tissue evidence="3">Whole animal</tissue>
    </source>
</reference>
<keyword evidence="4" id="KW-1185">Reference proteome</keyword>
<evidence type="ECO:0000256" key="1">
    <source>
        <dbReference type="SAM" id="MobiDB-lite"/>
    </source>
</evidence>
<dbReference type="InterPro" id="IPR053123">
    <property type="entry name" value="CPG4-like"/>
</dbReference>
<keyword evidence="2" id="KW-0732">Signal</keyword>
<name>A0ABR1DS86_NECAM</name>
<protein>
    <recommendedName>
        <fullName evidence="5">Chondroitin proteoglycan 4 domain-containing protein</fullName>
    </recommendedName>
</protein>
<dbReference type="PANTHER" id="PTHR37442:SF1">
    <property type="entry name" value="CHONDROITIN PROTEOGLYCAN 4 DOMAIN-CONTAINING PROTEIN"/>
    <property type="match status" value="1"/>
</dbReference>
<proteinExistence type="predicted"/>
<feature type="compositionally biased region" description="Low complexity" evidence="1">
    <location>
        <begin position="244"/>
        <end position="257"/>
    </location>
</feature>
<dbReference type="Proteomes" id="UP001303046">
    <property type="component" value="Unassembled WGS sequence"/>
</dbReference>
<gene>
    <name evidence="3" type="primary">Necator_chrV.g17453</name>
    <name evidence="3" type="ORF">RB195_012663</name>
</gene>
<evidence type="ECO:0000313" key="3">
    <source>
        <dbReference type="EMBL" id="KAK6753205.1"/>
    </source>
</evidence>
<feature type="region of interest" description="Disordered" evidence="1">
    <location>
        <begin position="237"/>
        <end position="311"/>
    </location>
</feature>
<evidence type="ECO:0000256" key="2">
    <source>
        <dbReference type="SAM" id="SignalP"/>
    </source>
</evidence>
<dbReference type="EMBL" id="JAVFWL010000005">
    <property type="protein sequence ID" value="KAK6753205.1"/>
    <property type="molecule type" value="Genomic_DNA"/>
</dbReference>
<evidence type="ECO:0000313" key="4">
    <source>
        <dbReference type="Proteomes" id="UP001303046"/>
    </source>
</evidence>
<feature type="signal peptide" evidence="2">
    <location>
        <begin position="1"/>
        <end position="15"/>
    </location>
</feature>
<feature type="chain" id="PRO_5046144867" description="Chondroitin proteoglycan 4 domain-containing protein" evidence="2">
    <location>
        <begin position="16"/>
        <end position="437"/>
    </location>
</feature>
<dbReference type="PANTHER" id="PTHR37442">
    <property type="entry name" value="F18A1.7 PROTEIN-RELATED"/>
    <property type="match status" value="1"/>
</dbReference>
<sequence>MIVWLLLFFAGLANGASIPPQPVIPTASACLQGCFETGSVVNAALDLSNFKSIAVDIENFCNLNAALLKCGRECPVEQIPELEARTEASSFICVEKVEEFRLVSGCLEGAEDVTAKCAMSCEVPTDIPLRLDSSPAASVNPTVFLDGVAGTCKKHICVVKCAQEGFNKECAGSGDLFKDIARQQIRSGIDRLAEESSNENATTVKLMAQNYLKNLPAECAFLKDLDEFSKAMDAVSFKEKNETESSTIASATTAFEAENADTDGMTETISEKKTTTQPEIQASDEPAATSSSSTTSAREEATSTINEEEHTDGFMKESNEEIATMVVSSTLKAEEEAEEVPLGLAPTQSTPVETSTEIKETEAKFNEEKTEIAMDVNALDETTTVAPTEPVIVVDDTSETVSENDIQAGIKEEVKSSSVGLMIFSSLLATGAALLLI</sequence>
<feature type="compositionally biased region" description="Low complexity" evidence="1">
    <location>
        <begin position="283"/>
        <end position="296"/>
    </location>
</feature>
<feature type="region of interest" description="Disordered" evidence="1">
    <location>
        <begin position="335"/>
        <end position="354"/>
    </location>
</feature>
<accession>A0ABR1DS86</accession>
<comment type="caution">
    <text evidence="3">The sequence shown here is derived from an EMBL/GenBank/DDBJ whole genome shotgun (WGS) entry which is preliminary data.</text>
</comment>
<organism evidence="3 4">
    <name type="scientific">Necator americanus</name>
    <name type="common">Human hookworm</name>
    <dbReference type="NCBI Taxonomy" id="51031"/>
    <lineage>
        <taxon>Eukaryota</taxon>
        <taxon>Metazoa</taxon>
        <taxon>Ecdysozoa</taxon>
        <taxon>Nematoda</taxon>
        <taxon>Chromadorea</taxon>
        <taxon>Rhabditida</taxon>
        <taxon>Rhabditina</taxon>
        <taxon>Rhabditomorpha</taxon>
        <taxon>Strongyloidea</taxon>
        <taxon>Ancylostomatidae</taxon>
        <taxon>Bunostominae</taxon>
        <taxon>Necator</taxon>
    </lineage>
</organism>
<evidence type="ECO:0008006" key="5">
    <source>
        <dbReference type="Google" id="ProtNLM"/>
    </source>
</evidence>